<dbReference type="EMBL" id="LXSH01000008">
    <property type="protein sequence ID" value="OAM24608.1"/>
    <property type="molecule type" value="Genomic_DNA"/>
</dbReference>
<evidence type="ECO:0000313" key="2">
    <source>
        <dbReference type="Proteomes" id="UP000078103"/>
    </source>
</evidence>
<sequence length="154" mass="18391">MVNKIKSINAPKGKGFFLECAFMDEGKISILFSNNEDRNDLTEISIDWAIHFQRTDESYKINTFHEMVAPTRGNVHPLFMQGERFFKVIDKKYTEWVVEDHYFPLKDYEKLYVFFFMESYVEVISPEPPVFTKINSKQEYYANLKERVCWTPDE</sequence>
<evidence type="ECO:0000313" key="1">
    <source>
        <dbReference type="EMBL" id="OAM24608.1"/>
    </source>
</evidence>
<gene>
    <name evidence="1" type="ORF">A7P89_01640</name>
</gene>
<accession>A0A1A9RTJ4</accession>
<dbReference type="AlphaFoldDB" id="A0A1A9RTJ4"/>
<name>A0A1A9RTJ4_EIKCO</name>
<organism evidence="1 2">
    <name type="scientific">Eikenella corrodens</name>
    <dbReference type="NCBI Taxonomy" id="539"/>
    <lineage>
        <taxon>Bacteria</taxon>
        <taxon>Pseudomonadati</taxon>
        <taxon>Pseudomonadota</taxon>
        <taxon>Betaproteobacteria</taxon>
        <taxon>Neisseriales</taxon>
        <taxon>Neisseriaceae</taxon>
        <taxon>Eikenella</taxon>
    </lineage>
</organism>
<comment type="caution">
    <text evidence="1">The sequence shown here is derived from an EMBL/GenBank/DDBJ whole genome shotgun (WGS) entry which is preliminary data.</text>
</comment>
<reference evidence="2" key="1">
    <citation type="submission" date="2016-05" db="EMBL/GenBank/DDBJ databases">
        <title>Draft genome of Corynebacterium afermentans subsp. afermentans LCDC 88199T.</title>
        <authorList>
            <person name="Bernier A.-M."/>
            <person name="Bernard K."/>
        </authorList>
    </citation>
    <scope>NUCLEOTIDE SEQUENCE [LARGE SCALE GENOMIC DNA]</scope>
    <source>
        <strain evidence="2">NML120819</strain>
    </source>
</reference>
<protein>
    <submittedName>
        <fullName evidence="1">Uncharacterized protein</fullName>
    </submittedName>
</protein>
<proteinExistence type="predicted"/>
<dbReference type="RefSeq" id="WP_064105113.1">
    <property type="nucleotide sequence ID" value="NZ_LXSH01000008.1"/>
</dbReference>
<dbReference type="Proteomes" id="UP000078103">
    <property type="component" value="Unassembled WGS sequence"/>
</dbReference>